<accession>A0A5C8GJ97</accession>
<organism evidence="1 2">
    <name type="scientific">Prevotella brunnea</name>
    <dbReference type="NCBI Taxonomy" id="2508867"/>
    <lineage>
        <taxon>Bacteria</taxon>
        <taxon>Pseudomonadati</taxon>
        <taxon>Bacteroidota</taxon>
        <taxon>Bacteroidia</taxon>
        <taxon>Bacteroidales</taxon>
        <taxon>Prevotellaceae</taxon>
        <taxon>Prevotella</taxon>
    </lineage>
</organism>
<evidence type="ECO:0000313" key="2">
    <source>
        <dbReference type="Proteomes" id="UP000321612"/>
    </source>
</evidence>
<name>A0A5C8GJ97_9BACT</name>
<sequence>MNYDARFKEDSKWGYRVGFAFGYSKANYFFAAGTSTRVYSIPLEVNYLLGKGKNRLEMGLGVNTGYYNDHIAVAEHFKFEAEQWRIAYKNISENNISSFAYLNIGYRYTHKRGFQFRIGITPACMITNNRYCGREALLGLYISFGKAF</sequence>
<protein>
    <recommendedName>
        <fullName evidence="3">Outer membrane protein beta-barrel domain-containing protein</fullName>
    </recommendedName>
</protein>
<dbReference type="Proteomes" id="UP000321612">
    <property type="component" value="Unassembled WGS sequence"/>
</dbReference>
<gene>
    <name evidence="1" type="ORF">ETF27_05945</name>
</gene>
<evidence type="ECO:0008006" key="3">
    <source>
        <dbReference type="Google" id="ProtNLM"/>
    </source>
</evidence>
<keyword evidence="2" id="KW-1185">Reference proteome</keyword>
<proteinExistence type="predicted"/>
<evidence type="ECO:0000313" key="1">
    <source>
        <dbReference type="EMBL" id="TXJ62124.1"/>
    </source>
</evidence>
<dbReference type="EMBL" id="SDIK01000042">
    <property type="protein sequence ID" value="TXJ62124.1"/>
    <property type="molecule type" value="Genomic_DNA"/>
</dbReference>
<comment type="caution">
    <text evidence="1">The sequence shown here is derived from an EMBL/GenBank/DDBJ whole genome shotgun (WGS) entry which is preliminary data.</text>
</comment>
<dbReference type="OrthoDB" id="1034252at2"/>
<dbReference type="AlphaFoldDB" id="A0A5C8GJ97"/>
<reference evidence="2" key="1">
    <citation type="submission" date="2019-05" db="EMBL/GenBank/DDBJ databases">
        <title>Prevotella brunnea sp. nov., isolated from a wound of a patient.</title>
        <authorList>
            <person name="Buhl M."/>
        </authorList>
    </citation>
    <scope>NUCLEOTIDE SEQUENCE [LARGE SCALE GENOMIC DNA]</scope>
    <source>
        <strain evidence="2">A2672</strain>
    </source>
</reference>